<accession>A0A078K1N3</accession>
<dbReference type="InterPro" id="IPR006462">
    <property type="entry name" value="MS5"/>
</dbReference>
<protein>
    <submittedName>
        <fullName evidence="1">BnaAnng41970D protein</fullName>
    </submittedName>
</protein>
<dbReference type="Pfam" id="PF04776">
    <property type="entry name" value="protein_MS5"/>
    <property type="match status" value="1"/>
</dbReference>
<proteinExistence type="predicted"/>
<reference evidence="1" key="1">
    <citation type="journal article" date="2014" name="Science">
        <title>Plant genetics. Early allopolyploid evolution in the post-Neolithic Brassica napus oilseed genome.</title>
        <authorList>
            <person name="Chalhoub B."/>
            <person name="Denoeud F."/>
            <person name="Liu S."/>
            <person name="Parkin I.A."/>
            <person name="Tang H."/>
            <person name="Wang X."/>
            <person name="Chiquet J."/>
            <person name="Belcram H."/>
            <person name="Tong C."/>
            <person name="Samans B."/>
            <person name="Correa M."/>
            <person name="Da Silva C."/>
            <person name="Just J."/>
            <person name="Falentin C."/>
            <person name="Koh C.S."/>
            <person name="Le Clainche I."/>
            <person name="Bernard M."/>
            <person name="Bento P."/>
            <person name="Noel B."/>
            <person name="Labadie K."/>
            <person name="Alberti A."/>
            <person name="Charles M."/>
            <person name="Arnaud D."/>
            <person name="Guo H."/>
            <person name="Daviaud C."/>
            <person name="Alamery S."/>
            <person name="Jabbari K."/>
            <person name="Zhao M."/>
            <person name="Edger P.P."/>
            <person name="Chelaifa H."/>
            <person name="Tack D."/>
            <person name="Lassalle G."/>
            <person name="Mestiri I."/>
            <person name="Schnel N."/>
            <person name="Le Paslier M.C."/>
            <person name="Fan G."/>
            <person name="Renault V."/>
            <person name="Bayer P.E."/>
            <person name="Golicz A.A."/>
            <person name="Manoli S."/>
            <person name="Lee T.H."/>
            <person name="Thi V.H."/>
            <person name="Chalabi S."/>
            <person name="Hu Q."/>
            <person name="Fan C."/>
            <person name="Tollenaere R."/>
            <person name="Lu Y."/>
            <person name="Battail C."/>
            <person name="Shen J."/>
            <person name="Sidebottom C.H."/>
            <person name="Wang X."/>
            <person name="Canaguier A."/>
            <person name="Chauveau A."/>
            <person name="Berard A."/>
            <person name="Deniot G."/>
            <person name="Guan M."/>
            <person name="Liu Z."/>
            <person name="Sun F."/>
            <person name="Lim Y.P."/>
            <person name="Lyons E."/>
            <person name="Town C.D."/>
            <person name="Bancroft I."/>
            <person name="Wang X."/>
            <person name="Meng J."/>
            <person name="Ma J."/>
            <person name="Pires J.C."/>
            <person name="King G.J."/>
            <person name="Brunel D."/>
            <person name="Delourme R."/>
            <person name="Renard M."/>
            <person name="Aury J.M."/>
            <person name="Adams K.L."/>
            <person name="Batley J."/>
            <person name="Snowdon R.J."/>
            <person name="Tost J."/>
            <person name="Edwards D."/>
            <person name="Zhou Y."/>
            <person name="Hua W."/>
            <person name="Sharpe A.G."/>
            <person name="Paterson A.H."/>
            <person name="Guan C."/>
            <person name="Wincker P."/>
        </authorList>
    </citation>
    <scope>NUCLEOTIDE SEQUENCE [LARGE SCALE GENOMIC DNA]</scope>
</reference>
<dbReference type="AlphaFoldDB" id="A0A078K1N3"/>
<dbReference type="OMA" id="PEENHYP"/>
<dbReference type="EMBL" id="LK052599">
    <property type="protein sequence ID" value="CDY72670.1"/>
    <property type="molecule type" value="Genomic_DNA"/>
</dbReference>
<name>A0A078K1N3_BRANA</name>
<reference evidence="1" key="2">
    <citation type="submission" date="2014-06" db="EMBL/GenBank/DDBJ databases">
        <authorList>
            <person name="Genoscope - CEA"/>
        </authorList>
    </citation>
    <scope>NUCLEOTIDE SEQUENCE</scope>
</reference>
<gene>
    <name evidence="1" type="primary">BnaAnng41970D</name>
    <name evidence="1" type="ORF">GSBRNA2T00034426001</name>
</gene>
<dbReference type="Gramene" id="CDY72670">
    <property type="protein sequence ID" value="CDY72670"/>
    <property type="gene ID" value="GSBRNA2T00034426001"/>
</dbReference>
<sequence>MSTTREDGFQCGFDTLSVDELFKGNMPDWLPDDYATSTQLLLQYYEMKESEVEQAKEWLHLYAELALYTKKQTDPFMFERSKPLTRGVVDSLEKVELLDNAVFFITFKTSCGGVWKGIIRRTRDGIPEHLSLEAKCFM</sequence>
<dbReference type="PaxDb" id="3708-A0A078K1N3"/>
<organism evidence="1">
    <name type="scientific">Brassica napus</name>
    <name type="common">Rape</name>
    <dbReference type="NCBI Taxonomy" id="3708"/>
    <lineage>
        <taxon>Eukaryota</taxon>
        <taxon>Viridiplantae</taxon>
        <taxon>Streptophyta</taxon>
        <taxon>Embryophyta</taxon>
        <taxon>Tracheophyta</taxon>
        <taxon>Spermatophyta</taxon>
        <taxon>Magnoliopsida</taxon>
        <taxon>eudicotyledons</taxon>
        <taxon>Gunneridae</taxon>
        <taxon>Pentapetalae</taxon>
        <taxon>rosids</taxon>
        <taxon>malvids</taxon>
        <taxon>Brassicales</taxon>
        <taxon>Brassicaceae</taxon>
        <taxon>Brassiceae</taxon>
        <taxon>Brassica</taxon>
    </lineage>
</organism>
<evidence type="ECO:0000313" key="1">
    <source>
        <dbReference type="EMBL" id="CDY72670.1"/>
    </source>
</evidence>